<feature type="domain" description="Toprim" evidence="8">
    <location>
        <begin position="80"/>
        <end position="175"/>
    </location>
</feature>
<dbReference type="Proteomes" id="UP000295008">
    <property type="component" value="Unassembled WGS sequence"/>
</dbReference>
<dbReference type="AlphaFoldDB" id="A0A4R1QQC1"/>
<dbReference type="HAMAP" id="MF_00017">
    <property type="entry name" value="RecR"/>
    <property type="match status" value="1"/>
</dbReference>
<dbReference type="PANTHER" id="PTHR30446">
    <property type="entry name" value="RECOMBINATION PROTEIN RECR"/>
    <property type="match status" value="1"/>
</dbReference>
<organism evidence="9 10">
    <name type="scientific">Hydrogenispora ethanolica</name>
    <dbReference type="NCBI Taxonomy" id="1082276"/>
    <lineage>
        <taxon>Bacteria</taxon>
        <taxon>Bacillati</taxon>
        <taxon>Bacillota</taxon>
        <taxon>Hydrogenispora</taxon>
    </lineage>
</organism>
<dbReference type="RefSeq" id="WP_132017747.1">
    <property type="nucleotide sequence ID" value="NZ_SLUN01000057.1"/>
</dbReference>
<accession>A0A4R1QQC1</accession>
<evidence type="ECO:0000256" key="5">
    <source>
        <dbReference type="ARBA" id="ARBA00023172"/>
    </source>
</evidence>
<evidence type="ECO:0000256" key="1">
    <source>
        <dbReference type="ARBA" id="ARBA00022723"/>
    </source>
</evidence>
<dbReference type="EMBL" id="SLUN01000057">
    <property type="protein sequence ID" value="TCL55141.1"/>
    <property type="molecule type" value="Genomic_DNA"/>
</dbReference>
<gene>
    <name evidence="7" type="primary">recR</name>
    <name evidence="9" type="ORF">EDC14_10578</name>
</gene>
<dbReference type="InterPro" id="IPR023627">
    <property type="entry name" value="Rcmb_RecR"/>
</dbReference>
<proteinExistence type="inferred from homology"/>
<dbReference type="InterPro" id="IPR034137">
    <property type="entry name" value="TOPRIM_RecR"/>
</dbReference>
<dbReference type="Pfam" id="PF21175">
    <property type="entry name" value="RecR_C"/>
    <property type="match status" value="1"/>
</dbReference>
<dbReference type="GO" id="GO:0006310">
    <property type="term" value="P:DNA recombination"/>
    <property type="evidence" value="ECO:0007669"/>
    <property type="project" value="UniProtKB-UniRule"/>
</dbReference>
<keyword evidence="5 7" id="KW-0233">DNA recombination</keyword>
<dbReference type="GO" id="GO:0003677">
    <property type="term" value="F:DNA binding"/>
    <property type="evidence" value="ECO:0007669"/>
    <property type="project" value="UniProtKB-UniRule"/>
</dbReference>
<dbReference type="InterPro" id="IPR006171">
    <property type="entry name" value="TOPRIM_dom"/>
</dbReference>
<sequence>MLYPQPMTRLIHELSKLPGVGPRTAQRLAFHVLTLSDEEVGKLAEALLEAKHKIGFCTICGQLTETSPCATCRDPGRDQTLLCVVEEPKDVIAMEKTRIFKGLYHVLGGAISPLEGIGPEELRLKELLDRLRTGSFEELIIATDPNIEGEATALYLSKILHPLGLRITRLARGLPVGGDLEYIDEITLSKAFEGRTDL</sequence>
<evidence type="ECO:0000256" key="3">
    <source>
        <dbReference type="ARBA" id="ARBA00022771"/>
    </source>
</evidence>
<dbReference type="Pfam" id="PF21176">
    <property type="entry name" value="RecR_HhH"/>
    <property type="match status" value="1"/>
</dbReference>
<dbReference type="SMART" id="SM00493">
    <property type="entry name" value="TOPRIM"/>
    <property type="match status" value="1"/>
</dbReference>
<keyword evidence="4 7" id="KW-0862">Zinc</keyword>
<dbReference type="GO" id="GO:0006281">
    <property type="term" value="P:DNA repair"/>
    <property type="evidence" value="ECO:0007669"/>
    <property type="project" value="UniProtKB-UniRule"/>
</dbReference>
<dbReference type="NCBIfam" id="TIGR00615">
    <property type="entry name" value="recR"/>
    <property type="match status" value="1"/>
</dbReference>
<keyword evidence="6 7" id="KW-0234">DNA repair</keyword>
<comment type="similarity">
    <text evidence="7">Belongs to the RecR family.</text>
</comment>
<comment type="function">
    <text evidence="7">May play a role in DNA repair. It seems to be involved in an RecBC-independent recombinational process of DNA repair. It may act with RecF and RecO.</text>
</comment>
<comment type="caution">
    <text evidence="9">The sequence shown here is derived from an EMBL/GenBank/DDBJ whole genome shotgun (WGS) entry which is preliminary data.</text>
</comment>
<dbReference type="Gene3D" id="6.10.250.240">
    <property type="match status" value="1"/>
</dbReference>
<name>A0A4R1QQC1_HYDET</name>
<dbReference type="Pfam" id="PF13662">
    <property type="entry name" value="Toprim_4"/>
    <property type="match status" value="1"/>
</dbReference>
<dbReference type="Gene3D" id="3.40.1360.10">
    <property type="match status" value="1"/>
</dbReference>
<evidence type="ECO:0000256" key="6">
    <source>
        <dbReference type="ARBA" id="ARBA00023204"/>
    </source>
</evidence>
<evidence type="ECO:0000313" key="10">
    <source>
        <dbReference type="Proteomes" id="UP000295008"/>
    </source>
</evidence>
<keyword evidence="2 7" id="KW-0227">DNA damage</keyword>
<keyword evidence="3 7" id="KW-0863">Zinc-finger</keyword>
<reference evidence="9 10" key="1">
    <citation type="submission" date="2019-03" db="EMBL/GenBank/DDBJ databases">
        <title>Genomic Encyclopedia of Type Strains, Phase IV (KMG-IV): sequencing the most valuable type-strain genomes for metagenomic binning, comparative biology and taxonomic classification.</title>
        <authorList>
            <person name="Goeker M."/>
        </authorList>
    </citation>
    <scope>NUCLEOTIDE SEQUENCE [LARGE SCALE GENOMIC DNA]</scope>
    <source>
        <strain evidence="9 10">LX-B</strain>
    </source>
</reference>
<dbReference type="CDD" id="cd01025">
    <property type="entry name" value="TOPRIM_recR"/>
    <property type="match status" value="1"/>
</dbReference>
<dbReference type="SUPFAM" id="SSF111304">
    <property type="entry name" value="Recombination protein RecR"/>
    <property type="match status" value="1"/>
</dbReference>
<dbReference type="OrthoDB" id="9802672at2"/>
<keyword evidence="1 7" id="KW-0479">Metal-binding</keyword>
<keyword evidence="10" id="KW-1185">Reference proteome</keyword>
<dbReference type="PANTHER" id="PTHR30446:SF0">
    <property type="entry name" value="RECOMBINATION PROTEIN RECR"/>
    <property type="match status" value="1"/>
</dbReference>
<dbReference type="PROSITE" id="PS50880">
    <property type="entry name" value="TOPRIM"/>
    <property type="match status" value="1"/>
</dbReference>
<feature type="zinc finger region" description="C4-type" evidence="7">
    <location>
        <begin position="57"/>
        <end position="72"/>
    </location>
</feature>
<dbReference type="InterPro" id="IPR000093">
    <property type="entry name" value="DNA_Rcmb_RecR"/>
</dbReference>
<dbReference type="GO" id="GO:0008270">
    <property type="term" value="F:zinc ion binding"/>
    <property type="evidence" value="ECO:0007669"/>
    <property type="project" value="UniProtKB-KW"/>
</dbReference>
<protein>
    <recommendedName>
        <fullName evidence="7">Recombination protein RecR</fullName>
    </recommendedName>
</protein>
<evidence type="ECO:0000256" key="7">
    <source>
        <dbReference type="HAMAP-Rule" id="MF_00017"/>
    </source>
</evidence>
<evidence type="ECO:0000259" key="8">
    <source>
        <dbReference type="PROSITE" id="PS50880"/>
    </source>
</evidence>
<dbReference type="Gene3D" id="1.10.8.420">
    <property type="entry name" value="RecR Domain 1"/>
    <property type="match status" value="1"/>
</dbReference>
<evidence type="ECO:0000313" key="9">
    <source>
        <dbReference type="EMBL" id="TCL55141.1"/>
    </source>
</evidence>
<evidence type="ECO:0000256" key="4">
    <source>
        <dbReference type="ARBA" id="ARBA00022833"/>
    </source>
</evidence>
<evidence type="ECO:0000256" key="2">
    <source>
        <dbReference type="ARBA" id="ARBA00022763"/>
    </source>
</evidence>